<dbReference type="RefSeq" id="WP_165197455.1">
    <property type="nucleotide sequence ID" value="NZ_CP106738.1"/>
</dbReference>
<keyword evidence="2 5" id="KW-0812">Transmembrane</keyword>
<dbReference type="Pfam" id="PF07043">
    <property type="entry name" value="DUF1328"/>
    <property type="match status" value="1"/>
</dbReference>
<organism evidence="6 7">
    <name type="scientific">Roseovarius pelagicus</name>
    <dbReference type="NCBI Taxonomy" id="2980108"/>
    <lineage>
        <taxon>Bacteria</taxon>
        <taxon>Pseudomonadati</taxon>
        <taxon>Pseudomonadota</taxon>
        <taxon>Alphaproteobacteria</taxon>
        <taxon>Rhodobacterales</taxon>
        <taxon>Roseobacteraceae</taxon>
        <taxon>Roseovarius</taxon>
    </lineage>
</organism>
<evidence type="ECO:0000256" key="2">
    <source>
        <dbReference type="ARBA" id="ARBA00022692"/>
    </source>
</evidence>
<dbReference type="InterPro" id="IPR009760">
    <property type="entry name" value="DUF1328"/>
</dbReference>
<protein>
    <recommendedName>
        <fullName evidence="5">UPF0391 membrane protein N7U68_05515</fullName>
    </recommendedName>
</protein>
<proteinExistence type="inferred from homology"/>
<evidence type="ECO:0000313" key="6">
    <source>
        <dbReference type="EMBL" id="UXX84110.1"/>
    </source>
</evidence>
<keyword evidence="1 5" id="KW-1003">Cell membrane</keyword>
<dbReference type="HAMAP" id="MF_01361">
    <property type="entry name" value="UPF0391"/>
    <property type="match status" value="1"/>
</dbReference>
<sequence length="53" mass="5773">MLYWAVICFLIAILAGAFGFLGVASASAGVAQLLFYVFLGFFLVAYVVHLLER</sequence>
<dbReference type="Proteomes" id="UP001064087">
    <property type="component" value="Chromosome"/>
</dbReference>
<gene>
    <name evidence="6" type="ORF">N7U68_05515</name>
</gene>
<accession>A0ABY6DK15</accession>
<comment type="subcellular location">
    <subcellularLocation>
        <location evidence="5">Cell membrane</location>
        <topology evidence="5">Single-pass membrane protein</topology>
    </subcellularLocation>
</comment>
<evidence type="ECO:0000256" key="3">
    <source>
        <dbReference type="ARBA" id="ARBA00022989"/>
    </source>
</evidence>
<keyword evidence="3 5" id="KW-1133">Transmembrane helix</keyword>
<reference evidence="6" key="1">
    <citation type="submission" date="2022-10" db="EMBL/GenBank/DDBJ databases">
        <title>Roseovarius pelagicus sp. nov., isolated from Arctic seawater.</title>
        <authorList>
            <person name="Hong Y.W."/>
            <person name="Hwang C.Y."/>
        </authorList>
    </citation>
    <scope>NUCLEOTIDE SEQUENCE</scope>
    <source>
        <strain evidence="6">HL-MP18</strain>
    </source>
</reference>
<feature type="transmembrane region" description="Helical" evidence="5">
    <location>
        <begin position="29"/>
        <end position="51"/>
    </location>
</feature>
<keyword evidence="4 5" id="KW-0472">Membrane</keyword>
<comment type="similarity">
    <text evidence="5">Belongs to the UPF0391 family.</text>
</comment>
<evidence type="ECO:0000256" key="1">
    <source>
        <dbReference type="ARBA" id="ARBA00022475"/>
    </source>
</evidence>
<evidence type="ECO:0000256" key="4">
    <source>
        <dbReference type="ARBA" id="ARBA00023136"/>
    </source>
</evidence>
<name>A0ABY6DK15_9RHOB</name>
<evidence type="ECO:0000256" key="5">
    <source>
        <dbReference type="HAMAP-Rule" id="MF_01361"/>
    </source>
</evidence>
<dbReference type="PIRSF" id="PIRSF036466">
    <property type="entry name" value="UCP036466"/>
    <property type="match status" value="1"/>
</dbReference>
<dbReference type="EMBL" id="CP106738">
    <property type="protein sequence ID" value="UXX84110.1"/>
    <property type="molecule type" value="Genomic_DNA"/>
</dbReference>
<keyword evidence="7" id="KW-1185">Reference proteome</keyword>
<evidence type="ECO:0000313" key="7">
    <source>
        <dbReference type="Proteomes" id="UP001064087"/>
    </source>
</evidence>